<feature type="region of interest" description="Disordered" evidence="1">
    <location>
        <begin position="1"/>
        <end position="37"/>
    </location>
</feature>
<gene>
    <name evidence="2" type="ORF">AVDCRST_MAG80-264</name>
</gene>
<dbReference type="EMBL" id="CADCVC010000028">
    <property type="protein sequence ID" value="CAA9426522.1"/>
    <property type="molecule type" value="Genomic_DNA"/>
</dbReference>
<name>A0A6J4PZH7_9ACTN</name>
<reference evidence="2" key="1">
    <citation type="submission" date="2020-02" db="EMBL/GenBank/DDBJ databases">
        <authorList>
            <person name="Meier V. D."/>
        </authorList>
    </citation>
    <scope>NUCLEOTIDE SEQUENCE</scope>
    <source>
        <strain evidence="2">AVDCRST_MAG80</strain>
    </source>
</reference>
<organism evidence="2">
    <name type="scientific">uncultured Rubrobacteraceae bacterium</name>
    <dbReference type="NCBI Taxonomy" id="349277"/>
    <lineage>
        <taxon>Bacteria</taxon>
        <taxon>Bacillati</taxon>
        <taxon>Actinomycetota</taxon>
        <taxon>Rubrobacteria</taxon>
        <taxon>Rubrobacterales</taxon>
        <taxon>Rubrobacteraceae</taxon>
        <taxon>environmental samples</taxon>
    </lineage>
</organism>
<dbReference type="AlphaFoldDB" id="A0A6J4PZH7"/>
<evidence type="ECO:0000313" key="2">
    <source>
        <dbReference type="EMBL" id="CAA9426522.1"/>
    </source>
</evidence>
<sequence>MIAPPRTGPEGGAIARARAQKNAKKPMQPEPEERRQS</sequence>
<accession>A0A6J4PZH7</accession>
<proteinExistence type="predicted"/>
<protein>
    <submittedName>
        <fullName evidence="2">Uncharacterized protein</fullName>
    </submittedName>
</protein>
<evidence type="ECO:0000256" key="1">
    <source>
        <dbReference type="SAM" id="MobiDB-lite"/>
    </source>
</evidence>